<dbReference type="EMBL" id="MKKU01000010">
    <property type="protein sequence ID" value="RNF27288.1"/>
    <property type="molecule type" value="Genomic_DNA"/>
</dbReference>
<evidence type="ECO:0000313" key="3">
    <source>
        <dbReference type="Proteomes" id="UP000284403"/>
    </source>
</evidence>
<gene>
    <name evidence="2" type="ORF">Tco025E_00479</name>
</gene>
<dbReference type="RefSeq" id="XP_029232494.1">
    <property type="nucleotide sequence ID" value="XM_029367421.1"/>
</dbReference>
<evidence type="ECO:0000259" key="1">
    <source>
        <dbReference type="Pfam" id="PF07985"/>
    </source>
</evidence>
<dbReference type="OrthoDB" id="246555at2759"/>
<name>A0A422QBE9_9TRYP</name>
<sequence>MWSVVDAKQRSSRRRRETSAAKQKLADAVFAQAPPVSPQTISAVVRDLRRTSEALRGVMFVRRDVLAPLRQFLESHCEGCARVHLIALGIGPFSRQESRSGFLQMALFLALKKECEGALRRRSTPPGPAAAVRARVDASPGTKATGFSCEGSSALCTSFFDPAAGEFHACCCEKLGVRVETENRCGAYAPADPHALLIAYLPHSPWALLRNLLASNLLPCRDSAAVGQVGQLRSTLVIGNDLRGRAPPTDDFMEKLVPYLRFGRLRAELERGKLRCVDEAEELDGATPGGPRGLSRNDVGCAFSDTAVMQLNTELEAELLEALPRLRIPPLVCGGPEVVS</sequence>
<dbReference type="InterPro" id="IPR012942">
    <property type="entry name" value="SRR1-like"/>
</dbReference>
<feature type="domain" description="SRR1-like" evidence="1">
    <location>
        <begin position="74"/>
        <end position="263"/>
    </location>
</feature>
<dbReference type="GeneID" id="40314090"/>
<protein>
    <recommendedName>
        <fullName evidence="1">SRR1-like domain-containing protein</fullName>
    </recommendedName>
</protein>
<reference evidence="2 3" key="1">
    <citation type="journal article" date="2018" name="BMC Genomics">
        <title>Genomic comparison of Trypanosoma conorhini and Trypanosoma rangeli to Trypanosoma cruzi strains of high and low virulence.</title>
        <authorList>
            <person name="Bradwell K.R."/>
            <person name="Koparde V.N."/>
            <person name="Matveyev A.V."/>
            <person name="Serrano M.G."/>
            <person name="Alves J.M."/>
            <person name="Parikh H."/>
            <person name="Huang B."/>
            <person name="Lee V."/>
            <person name="Espinosa-Alvarez O."/>
            <person name="Ortiz P.A."/>
            <person name="Costa-Martins A.G."/>
            <person name="Teixeira M.M."/>
            <person name="Buck G.A."/>
        </authorList>
    </citation>
    <scope>NUCLEOTIDE SEQUENCE [LARGE SCALE GENOMIC DNA]</scope>
    <source>
        <strain evidence="2 3">025E</strain>
    </source>
</reference>
<accession>A0A422QBE9</accession>
<organism evidence="2 3">
    <name type="scientific">Trypanosoma conorhini</name>
    <dbReference type="NCBI Taxonomy" id="83891"/>
    <lineage>
        <taxon>Eukaryota</taxon>
        <taxon>Discoba</taxon>
        <taxon>Euglenozoa</taxon>
        <taxon>Kinetoplastea</taxon>
        <taxon>Metakinetoplastina</taxon>
        <taxon>Trypanosomatida</taxon>
        <taxon>Trypanosomatidae</taxon>
        <taxon>Trypanosoma</taxon>
    </lineage>
</organism>
<dbReference type="AlphaFoldDB" id="A0A422QBE9"/>
<comment type="caution">
    <text evidence="2">The sequence shown here is derived from an EMBL/GenBank/DDBJ whole genome shotgun (WGS) entry which is preliminary data.</text>
</comment>
<dbReference type="Proteomes" id="UP000284403">
    <property type="component" value="Unassembled WGS sequence"/>
</dbReference>
<dbReference type="Pfam" id="PF07985">
    <property type="entry name" value="SRR1"/>
    <property type="match status" value="1"/>
</dbReference>
<evidence type="ECO:0000313" key="2">
    <source>
        <dbReference type="EMBL" id="RNF27288.1"/>
    </source>
</evidence>
<keyword evidence="3" id="KW-1185">Reference proteome</keyword>
<proteinExistence type="predicted"/>